<evidence type="ECO:0000313" key="2">
    <source>
        <dbReference type="Proteomes" id="UP000070422"/>
    </source>
</evidence>
<evidence type="ECO:0000313" key="1">
    <source>
        <dbReference type="EMBL" id="KXB37828.1"/>
    </source>
</evidence>
<sequence length="45" mass="5535">MKAIKWKMFYTSNRCLLRIFTKEACYDDREEHLKLENLDRPEELG</sequence>
<organism evidence="1 2">
    <name type="scientific">Aerococcus christensenii</name>
    <dbReference type="NCBI Taxonomy" id="87541"/>
    <lineage>
        <taxon>Bacteria</taxon>
        <taxon>Bacillati</taxon>
        <taxon>Bacillota</taxon>
        <taxon>Bacilli</taxon>
        <taxon>Lactobacillales</taxon>
        <taxon>Aerococcaceae</taxon>
        <taxon>Aerococcus</taxon>
    </lineage>
</organism>
<dbReference type="PATRIC" id="fig|87541.4.peg.389"/>
<comment type="caution">
    <text evidence="1">The sequence shown here is derived from an EMBL/GenBank/DDBJ whole genome shotgun (WGS) entry which is preliminary data.</text>
</comment>
<reference evidence="1 2" key="1">
    <citation type="submission" date="2016-01" db="EMBL/GenBank/DDBJ databases">
        <authorList>
            <person name="Oliw E.H."/>
        </authorList>
    </citation>
    <scope>NUCLEOTIDE SEQUENCE [LARGE SCALE GENOMIC DNA]</scope>
    <source>
        <strain evidence="1 2">KA00635</strain>
    </source>
</reference>
<dbReference type="AlphaFoldDB" id="A0A133Y3Q1"/>
<proteinExistence type="predicted"/>
<protein>
    <submittedName>
        <fullName evidence="1">Uncharacterized protein</fullName>
    </submittedName>
</protein>
<gene>
    <name evidence="1" type="ORF">HMPREF3187_00387</name>
</gene>
<accession>A0A133Y3Q1</accession>
<dbReference type="EMBL" id="LSCQ01000019">
    <property type="protein sequence ID" value="KXB37828.1"/>
    <property type="molecule type" value="Genomic_DNA"/>
</dbReference>
<name>A0A133Y3Q1_9LACT</name>
<dbReference type="Proteomes" id="UP000070422">
    <property type="component" value="Unassembled WGS sequence"/>
</dbReference>